<comment type="similarity">
    <text evidence="1">Belongs to the ABC transporter superfamily.</text>
</comment>
<dbReference type="GO" id="GO:0015424">
    <property type="term" value="F:ABC-type amino acid transporter activity"/>
    <property type="evidence" value="ECO:0007669"/>
    <property type="project" value="InterPro"/>
</dbReference>
<dbReference type="PANTHER" id="PTHR43166:SF4">
    <property type="entry name" value="PHOSPHONATES IMPORT ATP-BINDING PROTEIN PHNC"/>
    <property type="match status" value="1"/>
</dbReference>
<dbReference type="RefSeq" id="WP_185692725.1">
    <property type="nucleotide sequence ID" value="NZ_JACHVA010000081.1"/>
</dbReference>
<dbReference type="InterPro" id="IPR003439">
    <property type="entry name" value="ABC_transporter-like_ATP-bd"/>
</dbReference>
<gene>
    <name evidence="6" type="ORF">H5P30_09585</name>
</gene>
<evidence type="ECO:0000313" key="6">
    <source>
        <dbReference type="EMBL" id="MBC2602026.1"/>
    </source>
</evidence>
<dbReference type="InterPro" id="IPR030679">
    <property type="entry name" value="ABC_ATPase_HisP-typ"/>
</dbReference>
<dbReference type="PROSITE" id="PS00211">
    <property type="entry name" value="ABC_TRANSPORTER_1"/>
    <property type="match status" value="1"/>
</dbReference>
<reference evidence="6 7" key="1">
    <citation type="submission" date="2020-07" db="EMBL/GenBank/DDBJ databases">
        <authorList>
            <person name="Feng X."/>
        </authorList>
    </citation>
    <scope>NUCLEOTIDE SEQUENCE [LARGE SCALE GENOMIC DNA]</scope>
    <source>
        <strain evidence="6 7">JCM14086</strain>
    </source>
</reference>
<proteinExistence type="inferred from homology"/>
<dbReference type="GO" id="GO:0005524">
    <property type="term" value="F:ATP binding"/>
    <property type="evidence" value="ECO:0007669"/>
    <property type="project" value="UniProtKB-KW"/>
</dbReference>
<name>A0A7X1AXY5_9BACT</name>
<sequence length="243" mass="27433">MKLKVDQLSLRFGESEVLRRMSAEISETRVLAVVGPSGGGKSTLLRVLSGLLRPDEGQVLWSGGPMSFREKDLLAYRRRVGTVFQAFNLFPHLSALANITLPLVKVHGCSPEEARQRAETHLNRFQLLAHAGKKPGALSGGQRQRVAIARAMAIQPELLFFDEPTSALDPEMTYEVLEAIREVREEDRDLVLVTHEIGFAREVADELWFLHDGKILETGPPQQVIDQPRTEEAQRFFERILRW</sequence>
<evidence type="ECO:0000256" key="2">
    <source>
        <dbReference type="ARBA" id="ARBA00022448"/>
    </source>
</evidence>
<dbReference type="SMART" id="SM00382">
    <property type="entry name" value="AAA"/>
    <property type="match status" value="1"/>
</dbReference>
<evidence type="ECO:0000313" key="7">
    <source>
        <dbReference type="Proteomes" id="UP000525652"/>
    </source>
</evidence>
<dbReference type="InterPro" id="IPR050086">
    <property type="entry name" value="MetN_ABC_transporter-like"/>
</dbReference>
<evidence type="ECO:0000259" key="5">
    <source>
        <dbReference type="PROSITE" id="PS50893"/>
    </source>
</evidence>
<keyword evidence="2" id="KW-0813">Transport</keyword>
<dbReference type="InterPro" id="IPR027417">
    <property type="entry name" value="P-loop_NTPase"/>
</dbReference>
<dbReference type="EMBL" id="JACHVA010000081">
    <property type="protein sequence ID" value="MBC2602026.1"/>
    <property type="molecule type" value="Genomic_DNA"/>
</dbReference>
<evidence type="ECO:0000256" key="1">
    <source>
        <dbReference type="ARBA" id="ARBA00005417"/>
    </source>
</evidence>
<dbReference type="AlphaFoldDB" id="A0A7X1AXY5"/>
<dbReference type="Pfam" id="PF00005">
    <property type="entry name" value="ABC_tran"/>
    <property type="match status" value="1"/>
</dbReference>
<dbReference type="PROSITE" id="PS50893">
    <property type="entry name" value="ABC_TRANSPORTER_2"/>
    <property type="match status" value="1"/>
</dbReference>
<dbReference type="GO" id="GO:0016887">
    <property type="term" value="F:ATP hydrolysis activity"/>
    <property type="evidence" value="ECO:0007669"/>
    <property type="project" value="InterPro"/>
</dbReference>
<dbReference type="Gene3D" id="3.40.50.300">
    <property type="entry name" value="P-loop containing nucleotide triphosphate hydrolases"/>
    <property type="match status" value="1"/>
</dbReference>
<evidence type="ECO:0000256" key="3">
    <source>
        <dbReference type="ARBA" id="ARBA00022741"/>
    </source>
</evidence>
<keyword evidence="7" id="KW-1185">Reference proteome</keyword>
<keyword evidence="4 6" id="KW-0067">ATP-binding</keyword>
<dbReference type="Proteomes" id="UP000525652">
    <property type="component" value="Unassembled WGS sequence"/>
</dbReference>
<protein>
    <submittedName>
        <fullName evidence="6">Amino acid ABC transporter ATP-binding protein</fullName>
    </submittedName>
</protein>
<keyword evidence="3" id="KW-0547">Nucleotide-binding</keyword>
<dbReference type="InterPro" id="IPR017871">
    <property type="entry name" value="ABC_transporter-like_CS"/>
</dbReference>
<organism evidence="6 7">
    <name type="scientific">Puniceicoccus vermicola</name>
    <dbReference type="NCBI Taxonomy" id="388746"/>
    <lineage>
        <taxon>Bacteria</taxon>
        <taxon>Pseudomonadati</taxon>
        <taxon>Verrucomicrobiota</taxon>
        <taxon>Opitutia</taxon>
        <taxon>Puniceicoccales</taxon>
        <taxon>Puniceicoccaceae</taxon>
        <taxon>Puniceicoccus</taxon>
    </lineage>
</organism>
<evidence type="ECO:0000256" key="4">
    <source>
        <dbReference type="ARBA" id="ARBA00022840"/>
    </source>
</evidence>
<feature type="domain" description="ABC transporter" evidence="5">
    <location>
        <begin position="3"/>
        <end position="237"/>
    </location>
</feature>
<dbReference type="InterPro" id="IPR003593">
    <property type="entry name" value="AAA+_ATPase"/>
</dbReference>
<comment type="caution">
    <text evidence="6">The sequence shown here is derived from an EMBL/GenBank/DDBJ whole genome shotgun (WGS) entry which is preliminary data.</text>
</comment>
<dbReference type="SUPFAM" id="SSF52540">
    <property type="entry name" value="P-loop containing nucleoside triphosphate hydrolases"/>
    <property type="match status" value="1"/>
</dbReference>
<dbReference type="PANTHER" id="PTHR43166">
    <property type="entry name" value="AMINO ACID IMPORT ATP-BINDING PROTEIN"/>
    <property type="match status" value="1"/>
</dbReference>
<accession>A0A7X1AXY5</accession>
<dbReference type="PIRSF" id="PIRSF039085">
    <property type="entry name" value="ABC_ATPase_HisP"/>
    <property type="match status" value="1"/>
</dbReference>